<accession>A0A7W7DCD5</accession>
<evidence type="ECO:0000313" key="1">
    <source>
        <dbReference type="EMBL" id="MBB4704248.1"/>
    </source>
</evidence>
<evidence type="ECO:0000313" key="2">
    <source>
        <dbReference type="Proteomes" id="UP000542210"/>
    </source>
</evidence>
<dbReference type="Proteomes" id="UP000542210">
    <property type="component" value="Unassembled WGS sequence"/>
</dbReference>
<organism evidence="1 2">
    <name type="scientific">Sphaerisporangium siamense</name>
    <dbReference type="NCBI Taxonomy" id="795645"/>
    <lineage>
        <taxon>Bacteria</taxon>
        <taxon>Bacillati</taxon>
        <taxon>Actinomycetota</taxon>
        <taxon>Actinomycetes</taxon>
        <taxon>Streptosporangiales</taxon>
        <taxon>Streptosporangiaceae</taxon>
        <taxon>Sphaerisporangium</taxon>
    </lineage>
</organism>
<proteinExistence type="predicted"/>
<sequence length="88" mass="8675">MPGPKGDAGGIRGVQVKTAPFSGSSGGVMCDPGRIATGGGYKVNNGNGTVYQSLPVFGTDNLPDGWEIAVATGGSASGTIYVICAPWG</sequence>
<keyword evidence="2" id="KW-1185">Reference proteome</keyword>
<dbReference type="EMBL" id="JACHND010000001">
    <property type="protein sequence ID" value="MBB4704248.1"/>
    <property type="molecule type" value="Genomic_DNA"/>
</dbReference>
<dbReference type="RefSeq" id="WP_221482386.1">
    <property type="nucleotide sequence ID" value="NZ_BOOV01000012.1"/>
</dbReference>
<gene>
    <name evidence="1" type="ORF">BJ982_005792</name>
</gene>
<comment type="caution">
    <text evidence="1">The sequence shown here is derived from an EMBL/GenBank/DDBJ whole genome shotgun (WGS) entry which is preliminary data.</text>
</comment>
<dbReference type="AlphaFoldDB" id="A0A7W7DCD5"/>
<name>A0A7W7DCD5_9ACTN</name>
<reference evidence="1 2" key="1">
    <citation type="submission" date="2020-08" db="EMBL/GenBank/DDBJ databases">
        <title>Sequencing the genomes of 1000 actinobacteria strains.</title>
        <authorList>
            <person name="Klenk H.-P."/>
        </authorList>
    </citation>
    <scope>NUCLEOTIDE SEQUENCE [LARGE SCALE GENOMIC DNA]</scope>
    <source>
        <strain evidence="1 2">DSM 45784</strain>
    </source>
</reference>
<protein>
    <submittedName>
        <fullName evidence="1">Uncharacterized protein</fullName>
    </submittedName>
</protein>